<dbReference type="PANTHER" id="PTHR30353">
    <property type="entry name" value="INNER MEMBRANE PROTEIN DEDA-RELATED"/>
    <property type="match status" value="1"/>
</dbReference>
<evidence type="ECO:0000256" key="7">
    <source>
        <dbReference type="RuleBase" id="RU367016"/>
    </source>
</evidence>
<reference evidence="9" key="1">
    <citation type="submission" date="2022-06" db="EMBL/GenBank/DDBJ databases">
        <title>New Polynucleobacter species.</title>
        <authorList>
            <person name="Hahn M.W."/>
        </authorList>
    </citation>
    <scope>NUCLEOTIDE SEQUENCE</scope>
    <source>
        <strain evidence="9">UK-FUSCHL-C3</strain>
    </source>
</reference>
<feature type="transmembrane region" description="Helical" evidence="7">
    <location>
        <begin position="28"/>
        <end position="49"/>
    </location>
</feature>
<keyword evidence="4 7" id="KW-0812">Transmembrane</keyword>
<keyword evidence="5 7" id="KW-1133">Transmembrane helix</keyword>
<proteinExistence type="inferred from homology"/>
<feature type="transmembrane region" description="Helical" evidence="7">
    <location>
        <begin position="188"/>
        <end position="206"/>
    </location>
</feature>
<evidence type="ECO:0000256" key="1">
    <source>
        <dbReference type="ARBA" id="ARBA00004651"/>
    </source>
</evidence>
<keyword evidence="3 7" id="KW-1003">Cell membrane</keyword>
<evidence type="ECO:0000256" key="2">
    <source>
        <dbReference type="ARBA" id="ARBA00010792"/>
    </source>
</evidence>
<dbReference type="InterPro" id="IPR032818">
    <property type="entry name" value="DedA-like"/>
</dbReference>
<organism evidence="9">
    <name type="scientific">Polynucleobacter sp. UK-FUSCHL-C3</name>
    <dbReference type="NCBI Taxonomy" id="2955208"/>
    <lineage>
        <taxon>Bacteria</taxon>
        <taxon>Pseudomonadati</taxon>
        <taxon>Pseudomonadota</taxon>
        <taxon>Betaproteobacteria</taxon>
        <taxon>Burkholderiales</taxon>
        <taxon>Burkholderiaceae</taxon>
        <taxon>Polynucleobacter</taxon>
    </lineage>
</organism>
<accession>A0AAU8A4N4</accession>
<keyword evidence="6 7" id="KW-0472">Membrane</keyword>
<name>A0AAU8A4N4_9BURK</name>
<feature type="transmembrane region" description="Helical" evidence="7">
    <location>
        <begin position="56"/>
        <end position="82"/>
    </location>
</feature>
<comment type="similarity">
    <text evidence="2 7">Belongs to the DedA family.</text>
</comment>
<feature type="transmembrane region" description="Helical" evidence="7">
    <location>
        <begin position="154"/>
        <end position="176"/>
    </location>
</feature>
<dbReference type="InterPro" id="IPR032816">
    <property type="entry name" value="VTT_dom"/>
</dbReference>
<evidence type="ECO:0000256" key="4">
    <source>
        <dbReference type="ARBA" id="ARBA00022692"/>
    </source>
</evidence>
<evidence type="ECO:0000259" key="8">
    <source>
        <dbReference type="Pfam" id="PF09335"/>
    </source>
</evidence>
<comment type="subcellular location">
    <subcellularLocation>
        <location evidence="1 7">Cell membrane</location>
        <topology evidence="1 7">Multi-pass membrane protein</topology>
    </subcellularLocation>
</comment>
<dbReference type="AlphaFoldDB" id="A0AAU8A4N4"/>
<evidence type="ECO:0000256" key="5">
    <source>
        <dbReference type="ARBA" id="ARBA00022989"/>
    </source>
</evidence>
<dbReference type="EMBL" id="CP099959">
    <property type="protein sequence ID" value="XCC58668.1"/>
    <property type="molecule type" value="Genomic_DNA"/>
</dbReference>
<gene>
    <name evidence="9" type="ORF">NKE59_08510</name>
</gene>
<dbReference type="Pfam" id="PF09335">
    <property type="entry name" value="VTT_dom"/>
    <property type="match status" value="1"/>
</dbReference>
<evidence type="ECO:0000256" key="6">
    <source>
        <dbReference type="ARBA" id="ARBA00023136"/>
    </source>
</evidence>
<evidence type="ECO:0000313" key="9">
    <source>
        <dbReference type="EMBL" id="XCC58668.1"/>
    </source>
</evidence>
<dbReference type="PANTHER" id="PTHR30353:SF0">
    <property type="entry name" value="TRANSMEMBRANE PROTEIN"/>
    <property type="match status" value="1"/>
</dbReference>
<dbReference type="GO" id="GO:0005886">
    <property type="term" value="C:plasma membrane"/>
    <property type="evidence" value="ECO:0007669"/>
    <property type="project" value="UniProtKB-SubCell"/>
</dbReference>
<dbReference type="RefSeq" id="WP_353439943.1">
    <property type="nucleotide sequence ID" value="NZ_CP099959.1"/>
</dbReference>
<feature type="domain" description="VTT" evidence="8">
    <location>
        <begin position="49"/>
        <end position="174"/>
    </location>
</feature>
<protein>
    <submittedName>
        <fullName evidence="9">VTT domain-containing protein</fullName>
    </submittedName>
</protein>
<sequence>MVDFAYLIDLFLHLDKNLALIANEWGTWIYVLLFAIIFVETGLVVMPFLPGDSLLFVAGALTAVGELNLPLLMFLLTSAAILGDAVNYSVGRYVGNKVFSWENSRWFNKKAFDQAHAFYEKHGPITIVIGRFLPFIRTFAPFVAGVAQMRYPVFVFYNIIGGIIWVCSLTALGYLIGDHPWVKSNFSLVALAMIIIPGLPALWIFMKELLARFRK</sequence>
<feature type="transmembrane region" description="Helical" evidence="7">
    <location>
        <begin position="125"/>
        <end position="147"/>
    </location>
</feature>
<evidence type="ECO:0000256" key="3">
    <source>
        <dbReference type="ARBA" id="ARBA00022475"/>
    </source>
</evidence>